<feature type="region of interest" description="Disordered" evidence="2">
    <location>
        <begin position="164"/>
        <end position="235"/>
    </location>
</feature>
<feature type="compositionally biased region" description="Low complexity" evidence="2">
    <location>
        <begin position="310"/>
        <end position="320"/>
    </location>
</feature>
<dbReference type="eggNOG" id="ENOG502SE4N">
    <property type="taxonomic scope" value="Eukaryota"/>
</dbReference>
<comment type="similarity">
    <text evidence="1">Belongs to the proteasome inhibitor PI31 family.</text>
</comment>
<evidence type="ECO:0000256" key="2">
    <source>
        <dbReference type="SAM" id="MobiDB-lite"/>
    </source>
</evidence>
<protein>
    <recommendedName>
        <fullName evidence="3">PI31 proteasome regulator C-terminal domain-containing protein</fullName>
    </recommendedName>
</protein>
<keyword evidence="5" id="KW-1185">Reference proteome</keyword>
<dbReference type="Pfam" id="PF08577">
    <property type="entry name" value="PI31_Prot_C"/>
    <property type="match status" value="1"/>
</dbReference>
<dbReference type="InterPro" id="IPR013886">
    <property type="entry name" value="PI31_Prot_C"/>
</dbReference>
<dbReference type="OrthoDB" id="68090at2759"/>
<dbReference type="AlphaFoldDB" id="G3AXU1"/>
<feature type="compositionally biased region" description="Gly residues" evidence="2">
    <location>
        <begin position="300"/>
        <end position="309"/>
    </location>
</feature>
<name>G3AXU1_CANTC</name>
<evidence type="ECO:0000313" key="4">
    <source>
        <dbReference type="EMBL" id="EGV65696.1"/>
    </source>
</evidence>
<dbReference type="STRING" id="590646.G3AXU1"/>
<organism evidence="5">
    <name type="scientific">Candida tenuis (strain ATCC 10573 / BCRC 21748 / CBS 615 / JCM 9827 / NBRC 10315 / NRRL Y-1498 / VKM Y-70)</name>
    <name type="common">Yeast</name>
    <name type="synonym">Yamadazyma tenuis</name>
    <dbReference type="NCBI Taxonomy" id="590646"/>
    <lineage>
        <taxon>Eukaryota</taxon>
        <taxon>Fungi</taxon>
        <taxon>Dikarya</taxon>
        <taxon>Ascomycota</taxon>
        <taxon>Saccharomycotina</taxon>
        <taxon>Pichiomycetes</taxon>
        <taxon>Debaryomycetaceae</taxon>
        <taxon>Yamadazyma</taxon>
    </lineage>
</organism>
<dbReference type="Proteomes" id="UP000000707">
    <property type="component" value="Unassembled WGS sequence"/>
</dbReference>
<feature type="compositionally biased region" description="Low complexity" evidence="2">
    <location>
        <begin position="287"/>
        <end position="299"/>
    </location>
</feature>
<feature type="domain" description="PI31 proteasome regulator C-terminal" evidence="3">
    <location>
        <begin position="216"/>
        <end position="278"/>
    </location>
</feature>
<sequence>MINNFYELTCALTNDYIGRYNRSTFVKKIVQAGDKLTQYFVYSDQSQQHTILIANVVQLTPQKSVVTLCGHKQDEGDKVDSVVVDWSILNPKNSIVLPLDEINLSSEIIALFNSQLDKEVNREYMEALFKRSLRSHEKASISVPASESASESASAVASASVPASAPSTFLSDPPASKNASIPDKPGFDDEYEMQSHRAVLGLPPPGGPPSGGVPSVGDDDLYPGGIKDPSTRGYLDPLRDTSRGSGGMYPSANHPLFNRDRMGGPGNAPFGARYDDPLVGDPDDMDLMGAGLPGFRKPSGGSGGGGFPGQFGNHNPFGGL</sequence>
<evidence type="ECO:0000313" key="5">
    <source>
        <dbReference type="Proteomes" id="UP000000707"/>
    </source>
</evidence>
<dbReference type="HOGENOM" id="CLU_918356_0_0_1"/>
<gene>
    <name evidence="4" type="ORF">CANTEDRAFT_133104</name>
</gene>
<proteinExistence type="inferred from homology"/>
<feature type="region of interest" description="Disordered" evidence="2">
    <location>
        <begin position="281"/>
        <end position="320"/>
    </location>
</feature>
<evidence type="ECO:0000256" key="1">
    <source>
        <dbReference type="ARBA" id="ARBA00006405"/>
    </source>
</evidence>
<dbReference type="EMBL" id="GL996512">
    <property type="protein sequence ID" value="EGV65696.1"/>
    <property type="molecule type" value="Genomic_DNA"/>
</dbReference>
<accession>G3AXU1</accession>
<reference evidence="4 5" key="1">
    <citation type="journal article" date="2011" name="Proc. Natl. Acad. Sci. U.S.A.">
        <title>Comparative genomics of xylose-fermenting fungi for enhanced biofuel production.</title>
        <authorList>
            <person name="Wohlbach D.J."/>
            <person name="Kuo A."/>
            <person name="Sato T.K."/>
            <person name="Potts K.M."/>
            <person name="Salamov A.A."/>
            <person name="LaButti K.M."/>
            <person name="Sun H."/>
            <person name="Clum A."/>
            <person name="Pangilinan J.L."/>
            <person name="Lindquist E.A."/>
            <person name="Lucas S."/>
            <person name="Lapidus A."/>
            <person name="Jin M."/>
            <person name="Gunawan C."/>
            <person name="Balan V."/>
            <person name="Dale B.E."/>
            <person name="Jeffries T.W."/>
            <person name="Zinkel R."/>
            <person name="Barry K.W."/>
            <person name="Grigoriev I.V."/>
            <person name="Gasch A.P."/>
        </authorList>
    </citation>
    <scope>NUCLEOTIDE SEQUENCE [LARGE SCALE GENOMIC DNA]</scope>
    <source>
        <strain evidence="5">ATCC 10573 / BCRC 21748 / CBS 615 / JCM 9827 / NBRC 10315 / NRRL Y-1498 / VKM Y-70</strain>
    </source>
</reference>
<evidence type="ECO:0000259" key="3">
    <source>
        <dbReference type="Pfam" id="PF08577"/>
    </source>
</evidence>